<evidence type="ECO:0000313" key="3">
    <source>
        <dbReference type="Proteomes" id="UP000076761"/>
    </source>
</evidence>
<reference evidence="2 3" key="1">
    <citation type="journal article" date="2016" name="Mol. Biol. Evol.">
        <title>Comparative Genomics of Early-Diverging Mushroom-Forming Fungi Provides Insights into the Origins of Lignocellulose Decay Capabilities.</title>
        <authorList>
            <person name="Nagy L.G."/>
            <person name="Riley R."/>
            <person name="Tritt A."/>
            <person name="Adam C."/>
            <person name="Daum C."/>
            <person name="Floudas D."/>
            <person name="Sun H."/>
            <person name="Yadav J.S."/>
            <person name="Pangilinan J."/>
            <person name="Larsson K.H."/>
            <person name="Matsuura K."/>
            <person name="Barry K."/>
            <person name="Labutti K."/>
            <person name="Kuo R."/>
            <person name="Ohm R.A."/>
            <person name="Bhattacharya S.S."/>
            <person name="Shirouzu T."/>
            <person name="Yoshinaga Y."/>
            <person name="Martin F.M."/>
            <person name="Grigoriev I.V."/>
            <person name="Hibbett D.S."/>
        </authorList>
    </citation>
    <scope>NUCLEOTIDE SEQUENCE [LARGE SCALE GENOMIC DNA]</scope>
    <source>
        <strain evidence="2 3">HHB14362 ss-1</strain>
    </source>
</reference>
<dbReference type="Proteomes" id="UP000076761">
    <property type="component" value="Unassembled WGS sequence"/>
</dbReference>
<keyword evidence="1" id="KW-0472">Membrane</keyword>
<organism evidence="2 3">
    <name type="scientific">Neolentinus lepideus HHB14362 ss-1</name>
    <dbReference type="NCBI Taxonomy" id="1314782"/>
    <lineage>
        <taxon>Eukaryota</taxon>
        <taxon>Fungi</taxon>
        <taxon>Dikarya</taxon>
        <taxon>Basidiomycota</taxon>
        <taxon>Agaricomycotina</taxon>
        <taxon>Agaricomycetes</taxon>
        <taxon>Gloeophyllales</taxon>
        <taxon>Gloeophyllaceae</taxon>
        <taxon>Neolentinus</taxon>
    </lineage>
</organism>
<dbReference type="InParanoid" id="A0A165R3K9"/>
<proteinExistence type="predicted"/>
<accession>A0A165R3K9</accession>
<dbReference type="EMBL" id="KV425587">
    <property type="protein sequence ID" value="KZT23258.1"/>
    <property type="molecule type" value="Genomic_DNA"/>
</dbReference>
<evidence type="ECO:0000256" key="1">
    <source>
        <dbReference type="SAM" id="Phobius"/>
    </source>
</evidence>
<name>A0A165R3K9_9AGAM</name>
<gene>
    <name evidence="2" type="ORF">NEOLEDRAFT_1136912</name>
</gene>
<protein>
    <submittedName>
        <fullName evidence="2">Uncharacterized protein</fullName>
    </submittedName>
</protein>
<evidence type="ECO:0000313" key="2">
    <source>
        <dbReference type="EMBL" id="KZT23258.1"/>
    </source>
</evidence>
<keyword evidence="3" id="KW-1185">Reference proteome</keyword>
<keyword evidence="1" id="KW-1133">Transmembrane helix</keyword>
<feature type="transmembrane region" description="Helical" evidence="1">
    <location>
        <begin position="48"/>
        <end position="65"/>
    </location>
</feature>
<keyword evidence="1" id="KW-0812">Transmembrane</keyword>
<dbReference type="AlphaFoldDB" id="A0A165R3K9"/>
<sequence length="75" mass="7814">MGDSVLCLIAGLHCGVHGFGNCKSESLVGHSPKFNSSVLYDADQIDSTGITAVVIAAASFVLNVLRSSHPTDIRI</sequence>